<evidence type="ECO:0008006" key="3">
    <source>
        <dbReference type="Google" id="ProtNLM"/>
    </source>
</evidence>
<proteinExistence type="predicted"/>
<dbReference type="EMBL" id="FODJ01000002">
    <property type="protein sequence ID" value="SEN90196.1"/>
    <property type="molecule type" value="Genomic_DNA"/>
</dbReference>
<dbReference type="AlphaFoldDB" id="A0A1H8KCH5"/>
<gene>
    <name evidence="1" type="ORF">SAMN04488134_102234</name>
</gene>
<reference evidence="1 2" key="1">
    <citation type="submission" date="2016-10" db="EMBL/GenBank/DDBJ databases">
        <authorList>
            <person name="de Groot N.N."/>
        </authorList>
    </citation>
    <scope>NUCLEOTIDE SEQUENCE [LARGE SCALE GENOMIC DNA]</scope>
    <source>
        <strain evidence="1 2">CGMCC 1.10434</strain>
    </source>
</reference>
<dbReference type="SUPFAM" id="SSF101386">
    <property type="entry name" value="all-alpha NTP pyrophosphatases"/>
    <property type="match status" value="1"/>
</dbReference>
<dbReference type="InterPro" id="IPR044548">
    <property type="entry name" value="AF0060_NTP-PPase_MazG-like"/>
</dbReference>
<sequence length="98" mass="11025">MEKLIQQIKQMSALEKKTLEQMGLKLSEESGEVSQAILSYVKASGNAYKELGLNDVKEECVDVMLIAFALFFTLSDSEEELTALMTKKMGKWKEKVSN</sequence>
<keyword evidence="2" id="KW-1185">Reference proteome</keyword>
<evidence type="ECO:0000313" key="1">
    <source>
        <dbReference type="EMBL" id="SEN90196.1"/>
    </source>
</evidence>
<name>A0A1H8KCH5_9BACI</name>
<organism evidence="1 2">
    <name type="scientific">Amphibacillus marinus</name>
    <dbReference type="NCBI Taxonomy" id="872970"/>
    <lineage>
        <taxon>Bacteria</taxon>
        <taxon>Bacillati</taxon>
        <taxon>Bacillota</taxon>
        <taxon>Bacilli</taxon>
        <taxon>Bacillales</taxon>
        <taxon>Bacillaceae</taxon>
        <taxon>Amphibacillus</taxon>
    </lineage>
</organism>
<dbReference type="CDD" id="cd11533">
    <property type="entry name" value="NTP-PPase_Af0060_like"/>
    <property type="match status" value="1"/>
</dbReference>
<dbReference type="RefSeq" id="WP_091495487.1">
    <property type="nucleotide sequence ID" value="NZ_FODJ01000002.1"/>
</dbReference>
<dbReference type="Gene3D" id="1.10.287.1080">
    <property type="entry name" value="MazG-like"/>
    <property type="match status" value="1"/>
</dbReference>
<accession>A0A1H8KCH5</accession>
<dbReference type="Proteomes" id="UP000199300">
    <property type="component" value="Unassembled WGS sequence"/>
</dbReference>
<protein>
    <recommendedName>
        <fullName evidence="3">MazG-like family protein</fullName>
    </recommendedName>
</protein>
<evidence type="ECO:0000313" key="2">
    <source>
        <dbReference type="Proteomes" id="UP000199300"/>
    </source>
</evidence>
<dbReference type="OrthoDB" id="1755031at2"/>